<proteinExistence type="predicted"/>
<dbReference type="GO" id="GO:0016747">
    <property type="term" value="F:acyltransferase activity, transferring groups other than amino-acyl groups"/>
    <property type="evidence" value="ECO:0007669"/>
    <property type="project" value="InterPro"/>
</dbReference>
<evidence type="ECO:0000259" key="3">
    <source>
        <dbReference type="PROSITE" id="PS51186"/>
    </source>
</evidence>
<dbReference type="Proteomes" id="UP000602087">
    <property type="component" value="Unassembled WGS sequence"/>
</dbReference>
<organism evidence="4 5">
    <name type="scientific">Sanguibacter suaedae</name>
    <dbReference type="NCBI Taxonomy" id="2795737"/>
    <lineage>
        <taxon>Bacteria</taxon>
        <taxon>Bacillati</taxon>
        <taxon>Actinomycetota</taxon>
        <taxon>Actinomycetes</taxon>
        <taxon>Micrococcales</taxon>
        <taxon>Sanguibacteraceae</taxon>
        <taxon>Sanguibacter</taxon>
    </lineage>
</organism>
<gene>
    <name evidence="4" type="ORF">JAV76_12075</name>
</gene>
<dbReference type="EMBL" id="JAEINH010000010">
    <property type="protein sequence ID" value="MBI9115753.1"/>
    <property type="molecule type" value="Genomic_DNA"/>
</dbReference>
<evidence type="ECO:0000313" key="4">
    <source>
        <dbReference type="EMBL" id="MBI9115753.1"/>
    </source>
</evidence>
<keyword evidence="5" id="KW-1185">Reference proteome</keyword>
<keyword evidence="2" id="KW-0012">Acyltransferase</keyword>
<evidence type="ECO:0000256" key="2">
    <source>
        <dbReference type="ARBA" id="ARBA00023315"/>
    </source>
</evidence>
<comment type="caution">
    <text evidence="4">The sequence shown here is derived from an EMBL/GenBank/DDBJ whole genome shotgun (WGS) entry which is preliminary data.</text>
</comment>
<dbReference type="Gene3D" id="3.40.630.30">
    <property type="match status" value="1"/>
</dbReference>
<dbReference type="AlphaFoldDB" id="A0A934MAG8"/>
<feature type="domain" description="N-acetyltransferase" evidence="3">
    <location>
        <begin position="12"/>
        <end position="175"/>
    </location>
</feature>
<dbReference type="Pfam" id="PF00583">
    <property type="entry name" value="Acetyltransf_1"/>
    <property type="match status" value="1"/>
</dbReference>
<name>A0A934MAG8_9MICO</name>
<dbReference type="InterPro" id="IPR016181">
    <property type="entry name" value="Acyl_CoA_acyltransferase"/>
</dbReference>
<protein>
    <submittedName>
        <fullName evidence="4">GNAT family N-acetyltransferase</fullName>
    </submittedName>
</protein>
<dbReference type="PROSITE" id="PS51186">
    <property type="entry name" value="GNAT"/>
    <property type="match status" value="1"/>
</dbReference>
<accession>A0A934MAG8</accession>
<dbReference type="CDD" id="cd04301">
    <property type="entry name" value="NAT_SF"/>
    <property type="match status" value="1"/>
</dbReference>
<dbReference type="InterPro" id="IPR050832">
    <property type="entry name" value="Bact_Acetyltransf"/>
</dbReference>
<dbReference type="PANTHER" id="PTHR43877">
    <property type="entry name" value="AMINOALKYLPHOSPHONATE N-ACETYLTRANSFERASE-RELATED-RELATED"/>
    <property type="match status" value="1"/>
</dbReference>
<dbReference type="InterPro" id="IPR000182">
    <property type="entry name" value="GNAT_dom"/>
</dbReference>
<reference evidence="4" key="1">
    <citation type="submission" date="2020-12" db="EMBL/GenBank/DDBJ databases">
        <title>Sanguibacter suaedae sp. nov., isolated from Suaeda aralocaspica.</title>
        <authorList>
            <person name="Ma Q."/>
        </authorList>
    </citation>
    <scope>NUCLEOTIDE SEQUENCE</scope>
    <source>
        <strain evidence="4">YZGR15</strain>
    </source>
</reference>
<dbReference type="RefSeq" id="WP_198734322.1">
    <property type="nucleotide sequence ID" value="NZ_JAEINH010000010.1"/>
</dbReference>
<sequence>MLDEPVRDDLPLTFRPATLGDVPAVVALVGSAYRGEASRAGWTTETDLLSGPRADEAMLRADVEREGSRIVLAEQDGVLVGCAHVTRISETGAYFGLFAVRPTAQGQGIGKQVLAEAERVARDAWQLRTLEMTVLDARPELLAYYDRRGYRATGERAPFPPPGIEGVVVLRDGLQLLVLRKDLAHTGPSTEDLP</sequence>
<evidence type="ECO:0000256" key="1">
    <source>
        <dbReference type="ARBA" id="ARBA00022679"/>
    </source>
</evidence>
<evidence type="ECO:0000313" key="5">
    <source>
        <dbReference type="Proteomes" id="UP000602087"/>
    </source>
</evidence>
<dbReference type="SUPFAM" id="SSF55729">
    <property type="entry name" value="Acyl-CoA N-acyltransferases (Nat)"/>
    <property type="match status" value="1"/>
</dbReference>
<keyword evidence="1" id="KW-0808">Transferase</keyword>